<comment type="subcellular location">
    <subcellularLocation>
        <location evidence="5">Cell inner membrane</location>
        <topology evidence="5">Multi-pass membrane protein</topology>
    </subcellularLocation>
    <subcellularLocation>
        <location evidence="1">Membrane</location>
    </subcellularLocation>
</comment>
<dbReference type="AlphaFoldDB" id="A0A2W5DGI7"/>
<proteinExistence type="inferred from homology"/>
<comment type="subunit">
    <text evidence="5">Homoheptamer.</text>
</comment>
<evidence type="ECO:0000259" key="6">
    <source>
        <dbReference type="Pfam" id="PF00924"/>
    </source>
</evidence>
<dbReference type="Gene3D" id="2.30.30.60">
    <property type="match status" value="1"/>
</dbReference>
<evidence type="ECO:0000313" key="8">
    <source>
        <dbReference type="Proteomes" id="UP000249633"/>
    </source>
</evidence>
<comment type="caution">
    <text evidence="5">Lacks conserved residue(s) required for the propagation of feature annotation.</text>
</comment>
<evidence type="ECO:0000256" key="5">
    <source>
        <dbReference type="RuleBase" id="RU369025"/>
    </source>
</evidence>
<evidence type="ECO:0000256" key="3">
    <source>
        <dbReference type="ARBA" id="ARBA00022989"/>
    </source>
</evidence>
<name>A0A2W5DGI7_9BURK</name>
<gene>
    <name evidence="7" type="ORF">DI603_18035</name>
</gene>
<feature type="transmembrane region" description="Helical" evidence="5">
    <location>
        <begin position="54"/>
        <end position="77"/>
    </location>
</feature>
<keyword evidence="4 5" id="KW-0472">Membrane</keyword>
<keyword evidence="2 5" id="KW-0812">Transmembrane</keyword>
<keyword evidence="5" id="KW-0406">Ion transport</keyword>
<keyword evidence="5" id="KW-1003">Cell membrane</keyword>
<dbReference type="Proteomes" id="UP000249633">
    <property type="component" value="Unassembled WGS sequence"/>
</dbReference>
<dbReference type="SUPFAM" id="SSF50182">
    <property type="entry name" value="Sm-like ribonucleoproteins"/>
    <property type="match status" value="1"/>
</dbReference>
<evidence type="ECO:0000256" key="1">
    <source>
        <dbReference type="ARBA" id="ARBA00004370"/>
    </source>
</evidence>
<comment type="similarity">
    <text evidence="5">Belongs to the MscS (TC 1.A.23) family.</text>
</comment>
<dbReference type="EMBL" id="QFOD01000020">
    <property type="protein sequence ID" value="PZP28864.1"/>
    <property type="molecule type" value="Genomic_DNA"/>
</dbReference>
<dbReference type="InterPro" id="IPR023408">
    <property type="entry name" value="MscS_beta-dom_sf"/>
</dbReference>
<dbReference type="PANTHER" id="PTHR30221:SF1">
    <property type="entry name" value="SMALL-CONDUCTANCE MECHANOSENSITIVE CHANNEL"/>
    <property type="match status" value="1"/>
</dbReference>
<dbReference type="InterPro" id="IPR045275">
    <property type="entry name" value="MscS_archaea/bacteria_type"/>
</dbReference>
<dbReference type="Pfam" id="PF00924">
    <property type="entry name" value="MS_channel_2nd"/>
    <property type="match status" value="1"/>
</dbReference>
<accession>A0A2W5DGI7</accession>
<keyword evidence="5" id="KW-0407">Ion channel</keyword>
<dbReference type="GO" id="GO:0008381">
    <property type="term" value="F:mechanosensitive monoatomic ion channel activity"/>
    <property type="evidence" value="ECO:0007669"/>
    <property type="project" value="InterPro"/>
</dbReference>
<dbReference type="GO" id="GO:0005886">
    <property type="term" value="C:plasma membrane"/>
    <property type="evidence" value="ECO:0007669"/>
    <property type="project" value="UniProtKB-SubCell"/>
</dbReference>
<dbReference type="PANTHER" id="PTHR30221">
    <property type="entry name" value="SMALL-CONDUCTANCE MECHANOSENSITIVE CHANNEL"/>
    <property type="match status" value="1"/>
</dbReference>
<dbReference type="InterPro" id="IPR006685">
    <property type="entry name" value="MscS_channel_2nd"/>
</dbReference>
<sequence>MGHLERASSGWLDPGSLVGAALLGLLFFVLASAVVLLIRGGARRVERHLSDVTALQFVSALAQLLTYLIGFVLFAHLVPELRALGTALLAGVSVVSVVVGLAAQSTLGNLIAGFSLVLYRQVRVGDSICLTSPKGIVTARVEVISLGFTVLRDDEQHEVIVPNSVMMNSTIIRVGRGAGGA</sequence>
<comment type="function">
    <text evidence="5">Mechanosensitive channel that participates in the regulation of osmotic pressure changes within the cell, opening in response to stretch forces in the membrane lipid bilayer, without the need for other proteins. Contributes to normal resistance to hypoosmotic shock. Forms an ion channel of 1.0 nanosiemens conductance with a slight preference for anions.</text>
</comment>
<feature type="domain" description="Mechanosensitive ion channel MscS" evidence="6">
    <location>
        <begin position="106"/>
        <end position="172"/>
    </location>
</feature>
<evidence type="ECO:0000256" key="2">
    <source>
        <dbReference type="ARBA" id="ARBA00022692"/>
    </source>
</evidence>
<keyword evidence="3 5" id="KW-1133">Transmembrane helix</keyword>
<reference evidence="7 8" key="1">
    <citation type="submission" date="2017-08" db="EMBL/GenBank/DDBJ databases">
        <title>Infants hospitalized years apart are colonized by the same room-sourced microbial strains.</title>
        <authorList>
            <person name="Brooks B."/>
            <person name="Olm M.R."/>
            <person name="Firek B.A."/>
            <person name="Baker R."/>
            <person name="Thomas B.C."/>
            <person name="Morowitz M.J."/>
            <person name="Banfield J.F."/>
        </authorList>
    </citation>
    <scope>NUCLEOTIDE SEQUENCE [LARGE SCALE GENOMIC DNA]</scope>
    <source>
        <strain evidence="7">S2_012_000_R2_81</strain>
    </source>
</reference>
<keyword evidence="5" id="KW-0997">Cell inner membrane</keyword>
<feature type="transmembrane region" description="Helical" evidence="5">
    <location>
        <begin position="20"/>
        <end position="42"/>
    </location>
</feature>
<protein>
    <recommendedName>
        <fullName evidence="5">Small-conductance mechanosensitive channel</fullName>
    </recommendedName>
</protein>
<dbReference type="InterPro" id="IPR010920">
    <property type="entry name" value="LSM_dom_sf"/>
</dbReference>
<dbReference type="Gene3D" id="1.10.287.1260">
    <property type="match status" value="1"/>
</dbReference>
<organism evidence="7 8">
    <name type="scientific">Roseateles depolymerans</name>
    <dbReference type="NCBI Taxonomy" id="76731"/>
    <lineage>
        <taxon>Bacteria</taxon>
        <taxon>Pseudomonadati</taxon>
        <taxon>Pseudomonadota</taxon>
        <taxon>Betaproteobacteria</taxon>
        <taxon>Burkholderiales</taxon>
        <taxon>Sphaerotilaceae</taxon>
        <taxon>Roseateles</taxon>
    </lineage>
</organism>
<keyword evidence="5" id="KW-0813">Transport</keyword>
<evidence type="ECO:0000256" key="4">
    <source>
        <dbReference type="ARBA" id="ARBA00023136"/>
    </source>
</evidence>
<evidence type="ECO:0000313" key="7">
    <source>
        <dbReference type="EMBL" id="PZP28864.1"/>
    </source>
</evidence>
<comment type="caution">
    <text evidence="7">The sequence shown here is derived from an EMBL/GenBank/DDBJ whole genome shotgun (WGS) entry which is preliminary data.</text>
</comment>